<feature type="region of interest" description="Disordered" evidence="8">
    <location>
        <begin position="23"/>
        <end position="113"/>
    </location>
</feature>
<reference evidence="11 12" key="1">
    <citation type="journal article" date="2024" name="BMC Genomics">
        <title>Genome assembly of redclaw crayfish (Cherax quadricarinatus) provides insights into its immune adaptation and hypoxia tolerance.</title>
        <authorList>
            <person name="Liu Z."/>
            <person name="Zheng J."/>
            <person name="Li H."/>
            <person name="Fang K."/>
            <person name="Wang S."/>
            <person name="He J."/>
            <person name="Zhou D."/>
            <person name="Weng S."/>
            <person name="Chi M."/>
            <person name="Gu Z."/>
            <person name="He J."/>
            <person name="Li F."/>
            <person name="Wang M."/>
        </authorList>
    </citation>
    <scope>NUCLEOTIDE SEQUENCE [LARGE SCALE GENOMIC DNA]</scope>
    <source>
        <strain evidence="11">ZL_2023a</strain>
    </source>
</reference>
<dbReference type="InterPro" id="IPR007947">
    <property type="entry name" value="CD164_MGC24"/>
</dbReference>
<evidence type="ECO:0000256" key="8">
    <source>
        <dbReference type="SAM" id="MobiDB-lite"/>
    </source>
</evidence>
<accession>A0AAW0XB30</accession>
<keyword evidence="5 9" id="KW-1133">Transmembrane helix</keyword>
<keyword evidence="4 10" id="KW-0732">Signal</keyword>
<dbReference type="EMBL" id="JARKIK010000043">
    <property type="protein sequence ID" value="KAK8736855.1"/>
    <property type="molecule type" value="Genomic_DNA"/>
</dbReference>
<comment type="subcellular location">
    <subcellularLocation>
        <location evidence="1">Membrane</location>
        <topology evidence="1">Single-pass type I membrane protein</topology>
    </subcellularLocation>
</comment>
<keyword evidence="6 9" id="KW-0472">Membrane</keyword>
<evidence type="ECO:0000256" key="6">
    <source>
        <dbReference type="ARBA" id="ARBA00023136"/>
    </source>
</evidence>
<evidence type="ECO:0000256" key="1">
    <source>
        <dbReference type="ARBA" id="ARBA00004479"/>
    </source>
</evidence>
<keyword evidence="3 9" id="KW-0812">Transmembrane</keyword>
<evidence type="ECO:0000256" key="5">
    <source>
        <dbReference type="ARBA" id="ARBA00022989"/>
    </source>
</evidence>
<evidence type="ECO:0000256" key="9">
    <source>
        <dbReference type="SAM" id="Phobius"/>
    </source>
</evidence>
<evidence type="ECO:0000256" key="4">
    <source>
        <dbReference type="ARBA" id="ARBA00022729"/>
    </source>
</evidence>
<evidence type="ECO:0000256" key="7">
    <source>
        <dbReference type="ARBA" id="ARBA00023180"/>
    </source>
</evidence>
<evidence type="ECO:0000256" key="3">
    <source>
        <dbReference type="ARBA" id="ARBA00022692"/>
    </source>
</evidence>
<feature type="signal peptide" evidence="10">
    <location>
        <begin position="1"/>
        <end position="20"/>
    </location>
</feature>
<comment type="similarity">
    <text evidence="2">Belongs to the CD164 family.</text>
</comment>
<evidence type="ECO:0000313" key="11">
    <source>
        <dbReference type="EMBL" id="KAK8736855.1"/>
    </source>
</evidence>
<evidence type="ECO:0000256" key="10">
    <source>
        <dbReference type="SAM" id="SignalP"/>
    </source>
</evidence>
<sequence>MYSRLIILVLGLLAHSQVLAQGNSTTTTTEAPTTPTTEAPTTPTTEVPTTTTEVPTTTTEAPTTPAPTEAPTTPAPTEAPTTPAPTEAPTTPAPTEVPTTTTEATTTVKPCPPCPSNRHFDAASFFGGIVLAVAILAVAYAAWRFYKSRNERNYHTL</sequence>
<feature type="chain" id="PRO_5043979451" evidence="10">
    <location>
        <begin position="21"/>
        <end position="157"/>
    </location>
</feature>
<dbReference type="AlphaFoldDB" id="A0AAW0XB30"/>
<feature type="compositionally biased region" description="Low complexity" evidence="8">
    <location>
        <begin position="25"/>
        <end position="107"/>
    </location>
</feature>
<gene>
    <name evidence="11" type="ORF">OTU49_004681</name>
</gene>
<keyword evidence="7" id="KW-0325">Glycoprotein</keyword>
<dbReference type="Proteomes" id="UP001445076">
    <property type="component" value="Unassembled WGS sequence"/>
</dbReference>
<feature type="transmembrane region" description="Helical" evidence="9">
    <location>
        <begin position="122"/>
        <end position="143"/>
    </location>
</feature>
<evidence type="ECO:0000313" key="12">
    <source>
        <dbReference type="Proteomes" id="UP001445076"/>
    </source>
</evidence>
<protein>
    <submittedName>
        <fullName evidence="11">Uncharacterized protein</fullName>
    </submittedName>
</protein>
<dbReference type="PRINTS" id="PR01217">
    <property type="entry name" value="PRICHEXTENSN"/>
</dbReference>
<dbReference type="PANTHER" id="PTHR11337">
    <property type="entry name" value="MUCIN/PORIMIN"/>
    <property type="match status" value="1"/>
</dbReference>
<keyword evidence="12" id="KW-1185">Reference proteome</keyword>
<dbReference type="GO" id="GO:0031410">
    <property type="term" value="C:cytoplasmic vesicle"/>
    <property type="evidence" value="ECO:0007669"/>
    <property type="project" value="TreeGrafter"/>
</dbReference>
<organism evidence="11 12">
    <name type="scientific">Cherax quadricarinatus</name>
    <name type="common">Australian red claw crayfish</name>
    <dbReference type="NCBI Taxonomy" id="27406"/>
    <lineage>
        <taxon>Eukaryota</taxon>
        <taxon>Metazoa</taxon>
        <taxon>Ecdysozoa</taxon>
        <taxon>Arthropoda</taxon>
        <taxon>Crustacea</taxon>
        <taxon>Multicrustacea</taxon>
        <taxon>Malacostraca</taxon>
        <taxon>Eumalacostraca</taxon>
        <taxon>Eucarida</taxon>
        <taxon>Decapoda</taxon>
        <taxon>Pleocyemata</taxon>
        <taxon>Astacidea</taxon>
        <taxon>Parastacoidea</taxon>
        <taxon>Parastacidae</taxon>
        <taxon>Cherax</taxon>
    </lineage>
</organism>
<dbReference type="Pfam" id="PF05283">
    <property type="entry name" value="MGC-24"/>
    <property type="match status" value="1"/>
</dbReference>
<dbReference type="PANTHER" id="PTHR11337:SF8">
    <property type="entry name" value="VISGUN, ISOFORM E"/>
    <property type="match status" value="1"/>
</dbReference>
<dbReference type="GO" id="GO:0016020">
    <property type="term" value="C:membrane"/>
    <property type="evidence" value="ECO:0007669"/>
    <property type="project" value="UniProtKB-SubCell"/>
</dbReference>
<name>A0AAW0XB30_CHEQU</name>
<comment type="caution">
    <text evidence="11">The sequence shown here is derived from an EMBL/GenBank/DDBJ whole genome shotgun (WGS) entry which is preliminary data.</text>
</comment>
<evidence type="ECO:0000256" key="2">
    <source>
        <dbReference type="ARBA" id="ARBA00005341"/>
    </source>
</evidence>
<proteinExistence type="inferred from homology"/>